<keyword evidence="4" id="KW-0460">Magnesium</keyword>
<dbReference type="SUPFAM" id="SSF56784">
    <property type="entry name" value="HAD-like"/>
    <property type="match status" value="1"/>
</dbReference>
<comment type="caution">
    <text evidence="5">The sequence shown here is derived from an EMBL/GenBank/DDBJ whole genome shotgun (WGS) entry which is preliminary data.</text>
</comment>
<proteinExistence type="predicted"/>
<dbReference type="GO" id="GO:0044281">
    <property type="term" value="P:small molecule metabolic process"/>
    <property type="evidence" value="ECO:0007669"/>
    <property type="project" value="UniProtKB-ARBA"/>
</dbReference>
<name>A0A0F9ATZ8_9ZZZZ</name>
<evidence type="ECO:0008006" key="6">
    <source>
        <dbReference type="Google" id="ProtNLM"/>
    </source>
</evidence>
<dbReference type="Gene3D" id="3.40.50.1000">
    <property type="entry name" value="HAD superfamily/HAD-like"/>
    <property type="match status" value="1"/>
</dbReference>
<evidence type="ECO:0000256" key="4">
    <source>
        <dbReference type="ARBA" id="ARBA00022842"/>
    </source>
</evidence>
<feature type="non-terminal residue" evidence="5">
    <location>
        <position position="1"/>
    </location>
</feature>
<accession>A0A0F9ATZ8</accession>
<dbReference type="PANTHER" id="PTHR46470">
    <property type="entry name" value="N-ACYLNEURAMINATE-9-PHOSPHATASE"/>
    <property type="match status" value="1"/>
</dbReference>
<keyword evidence="3" id="KW-0378">Hydrolase</keyword>
<sequence>AGIAPLVEVYRCHRPRIGPCRGVRDFLTALRRRHKRLGVISDGYLPAQRLKLQALRLEGLFDAVIFTEEIGREAWKPSAVGFERMRRRLGVPSRRCAYVADNPAKDFVAPNRLGWLTVQWRRSGQIHADNPPPSGGAPQRIVRTGPQLLALLTNP</sequence>
<dbReference type="InterPro" id="IPR036412">
    <property type="entry name" value="HAD-like_sf"/>
</dbReference>
<dbReference type="EMBL" id="LAZR01041073">
    <property type="protein sequence ID" value="KKL12915.1"/>
    <property type="molecule type" value="Genomic_DNA"/>
</dbReference>
<protein>
    <recommendedName>
        <fullName evidence="6">HAD family hydrolase</fullName>
    </recommendedName>
</protein>
<gene>
    <name evidence="5" type="ORF">LCGC14_2531000</name>
</gene>
<comment type="cofactor">
    <cofactor evidence="1">
        <name>Mg(2+)</name>
        <dbReference type="ChEBI" id="CHEBI:18420"/>
    </cofactor>
</comment>
<dbReference type="InterPro" id="IPR041492">
    <property type="entry name" value="HAD_2"/>
</dbReference>
<dbReference type="InterPro" id="IPR051400">
    <property type="entry name" value="HAD-like_hydrolase"/>
</dbReference>
<evidence type="ECO:0000256" key="1">
    <source>
        <dbReference type="ARBA" id="ARBA00001946"/>
    </source>
</evidence>
<dbReference type="Pfam" id="PF13419">
    <property type="entry name" value="HAD_2"/>
    <property type="match status" value="1"/>
</dbReference>
<evidence type="ECO:0000256" key="2">
    <source>
        <dbReference type="ARBA" id="ARBA00022723"/>
    </source>
</evidence>
<evidence type="ECO:0000256" key="3">
    <source>
        <dbReference type="ARBA" id="ARBA00022801"/>
    </source>
</evidence>
<organism evidence="5">
    <name type="scientific">marine sediment metagenome</name>
    <dbReference type="NCBI Taxonomy" id="412755"/>
    <lineage>
        <taxon>unclassified sequences</taxon>
        <taxon>metagenomes</taxon>
        <taxon>ecological metagenomes</taxon>
    </lineage>
</organism>
<dbReference type="GO" id="GO:0046872">
    <property type="term" value="F:metal ion binding"/>
    <property type="evidence" value="ECO:0007669"/>
    <property type="project" value="UniProtKB-KW"/>
</dbReference>
<dbReference type="GO" id="GO:0016791">
    <property type="term" value="F:phosphatase activity"/>
    <property type="evidence" value="ECO:0007669"/>
    <property type="project" value="TreeGrafter"/>
</dbReference>
<dbReference type="NCBIfam" id="TIGR01549">
    <property type="entry name" value="HAD-SF-IA-v1"/>
    <property type="match status" value="1"/>
</dbReference>
<reference evidence="5" key="1">
    <citation type="journal article" date="2015" name="Nature">
        <title>Complex archaea that bridge the gap between prokaryotes and eukaryotes.</title>
        <authorList>
            <person name="Spang A."/>
            <person name="Saw J.H."/>
            <person name="Jorgensen S.L."/>
            <person name="Zaremba-Niedzwiedzka K."/>
            <person name="Martijn J."/>
            <person name="Lind A.E."/>
            <person name="van Eijk R."/>
            <person name="Schleper C."/>
            <person name="Guy L."/>
            <person name="Ettema T.J."/>
        </authorList>
    </citation>
    <scope>NUCLEOTIDE SEQUENCE</scope>
</reference>
<dbReference type="AlphaFoldDB" id="A0A0F9ATZ8"/>
<dbReference type="PANTHER" id="PTHR46470:SF2">
    <property type="entry name" value="GLYCERALDEHYDE 3-PHOSPHATE PHOSPHATASE"/>
    <property type="match status" value="1"/>
</dbReference>
<dbReference type="InterPro" id="IPR006439">
    <property type="entry name" value="HAD-SF_hydro_IA"/>
</dbReference>
<keyword evidence="2" id="KW-0479">Metal-binding</keyword>
<evidence type="ECO:0000313" key="5">
    <source>
        <dbReference type="EMBL" id="KKL12915.1"/>
    </source>
</evidence>
<dbReference type="InterPro" id="IPR023214">
    <property type="entry name" value="HAD_sf"/>
</dbReference>